<dbReference type="GeneTree" id="ENSGT00390000006544"/>
<gene>
    <name evidence="4" type="primary">cep112</name>
</gene>
<protein>
    <submittedName>
        <fullName evidence="4">Centrosomal protein 112</fullName>
    </submittedName>
</protein>
<evidence type="ECO:0000259" key="3">
    <source>
        <dbReference type="Pfam" id="PF14846"/>
    </source>
</evidence>
<feature type="coiled-coil region" evidence="1">
    <location>
        <begin position="749"/>
        <end position="780"/>
    </location>
</feature>
<feature type="region of interest" description="Disordered" evidence="2">
    <location>
        <begin position="591"/>
        <end position="622"/>
    </location>
</feature>
<name>A0A3B5K9B5_TAKRU</name>
<evidence type="ECO:0000256" key="2">
    <source>
        <dbReference type="SAM" id="MobiDB-lite"/>
    </source>
</evidence>
<reference evidence="4 5" key="1">
    <citation type="journal article" date="2011" name="Genome Biol. Evol.">
        <title>Integration of the genetic map and genome assembly of fugu facilitates insights into distinct features of genome evolution in teleosts and mammals.</title>
        <authorList>
            <person name="Kai W."/>
            <person name="Kikuchi K."/>
            <person name="Tohari S."/>
            <person name="Chew A.K."/>
            <person name="Tay A."/>
            <person name="Fujiwara A."/>
            <person name="Hosoya S."/>
            <person name="Suetake H."/>
            <person name="Naruse K."/>
            <person name="Brenner S."/>
            <person name="Suzuki Y."/>
            <person name="Venkatesh B."/>
        </authorList>
    </citation>
    <scope>NUCLEOTIDE SEQUENCE [LARGE SCALE GENOMIC DNA]</scope>
</reference>
<dbReference type="Pfam" id="PF14846">
    <property type="entry name" value="DUF4485"/>
    <property type="match status" value="1"/>
</dbReference>
<evidence type="ECO:0000313" key="4">
    <source>
        <dbReference type="Ensembl" id="ENSTRUP00000054278.2"/>
    </source>
</evidence>
<dbReference type="PANTHER" id="PTHR18871">
    <property type="entry name" value="CENTROSOMAL PROTEIN OF 112 KDA"/>
    <property type="match status" value="1"/>
</dbReference>
<feature type="compositionally biased region" description="Basic and acidic residues" evidence="2">
    <location>
        <begin position="687"/>
        <end position="723"/>
    </location>
</feature>
<dbReference type="InterPro" id="IPR055310">
    <property type="entry name" value="CEP112"/>
</dbReference>
<reference evidence="4" key="2">
    <citation type="submission" date="2025-08" db="UniProtKB">
        <authorList>
            <consortium name="Ensembl"/>
        </authorList>
    </citation>
    <scope>IDENTIFICATION</scope>
</reference>
<dbReference type="AlphaFoldDB" id="A0A3B5K9B5"/>
<feature type="domain" description="DUF4485" evidence="3">
    <location>
        <begin position="41"/>
        <end position="126"/>
    </location>
</feature>
<evidence type="ECO:0000256" key="1">
    <source>
        <dbReference type="SAM" id="Coils"/>
    </source>
</evidence>
<evidence type="ECO:0000313" key="5">
    <source>
        <dbReference type="Proteomes" id="UP000005226"/>
    </source>
</evidence>
<feature type="compositionally biased region" description="Basic and acidic residues" evidence="2">
    <location>
        <begin position="598"/>
        <end position="607"/>
    </location>
</feature>
<organism evidence="4 5">
    <name type="scientific">Takifugu rubripes</name>
    <name type="common">Japanese pufferfish</name>
    <name type="synonym">Fugu rubripes</name>
    <dbReference type="NCBI Taxonomy" id="31033"/>
    <lineage>
        <taxon>Eukaryota</taxon>
        <taxon>Metazoa</taxon>
        <taxon>Chordata</taxon>
        <taxon>Craniata</taxon>
        <taxon>Vertebrata</taxon>
        <taxon>Euteleostomi</taxon>
        <taxon>Actinopterygii</taxon>
        <taxon>Neopterygii</taxon>
        <taxon>Teleostei</taxon>
        <taxon>Neoteleostei</taxon>
        <taxon>Acanthomorphata</taxon>
        <taxon>Eupercaria</taxon>
        <taxon>Tetraodontiformes</taxon>
        <taxon>Tetradontoidea</taxon>
        <taxon>Tetraodontidae</taxon>
        <taxon>Takifugu</taxon>
    </lineage>
</organism>
<feature type="coiled-coil region" evidence="1">
    <location>
        <begin position="364"/>
        <end position="452"/>
    </location>
</feature>
<feature type="region of interest" description="Disordered" evidence="2">
    <location>
        <begin position="687"/>
        <end position="738"/>
    </location>
</feature>
<sequence length="873" mass="100962">MFVWFHFDGVCVGLVKYSTVVAAVVVIRTTMSKHEEFNDRLDTEFDHFLLDMKPYVLKNPSKAERHQCALWIKKLCDPDTCAPGLLARKNRNMYARLLLHMLKRGLLELPFTVKPGPGPLKTLPTYMSIYFDEPLSARSLEQNDTDLPAWVTGELRDDTDDSLSAALLKDKLSSTPIAGHRRYCSNSTNYYYMSLLKLRSKMMPLCSLFRSNKNFDLLDSTSITPPCLHVCFWVHNLKQVLGLGGSACSPTVQVLLRESQIINESKDKQIAELKKMSEHSADSLRNEWEKKLHTAAAEMELEKFELQKKHSDDIQELLEDTNLRVAKMEAEYTSRSQATEQILSELKMKVKQQSVELEKNQVLQQKLMQEKAQLEVHVATLSAQLQEANRRNTILQKEKEQQREQHQQSVQKLLAKHEMDVSHVHQEHALSAAKASEVMEDFEIIVAQLKQQLLDSDLQRQHQVRDLEIKFQQEKEELRISWEKKVLALSSEAEREKKEAKIKTAKLEDTIRELESQLERAGESQRQQIQQADMALERLKKQVELSSEKAYAEMKLQMEKVAEDLNRSKSLREMQAKDFSEQLASLRQRYEQQMAEQRSQHEQERTRLQQQHSTGKDSLVQEHQRVVDSLEKQARATLQQHQQQSQEWRKCDTQVGGISTLEAELADSREELLSVRALHKRQLAEVSLHREEDRRRAQRDKEESLNRLRSDMESSRRDLERSHQQQKAATQGSVPNRKSDPIYAHLQLIVELQSSLGNAKEEAVRLKEATDQQLQDADAQWAEDRRKMADKADQAVKVSLDRARICAESSLTQCFCQATEVRRQYEEKIKGLMPAELQKELEDTITSLKAQVNFLQKRAAVLQEDLDACRGRR</sequence>
<accession>A0A3B5K9B5</accession>
<keyword evidence="1" id="KW-0175">Coiled coil</keyword>
<feature type="compositionally biased region" description="Polar residues" evidence="2">
    <location>
        <begin position="725"/>
        <end position="736"/>
    </location>
</feature>
<feature type="coiled-coil region" evidence="1">
    <location>
        <begin position="488"/>
        <end position="549"/>
    </location>
</feature>
<dbReference type="PANTHER" id="PTHR18871:SF2">
    <property type="entry name" value="CENTROSOMAL PROTEIN OF 112 KDA"/>
    <property type="match status" value="1"/>
</dbReference>
<dbReference type="InterPro" id="IPR027831">
    <property type="entry name" value="DUF4485"/>
</dbReference>
<proteinExistence type="predicted"/>
<feature type="coiled-coil region" evidence="1">
    <location>
        <begin position="838"/>
        <end position="865"/>
    </location>
</feature>
<reference evidence="4" key="3">
    <citation type="submission" date="2025-09" db="UniProtKB">
        <authorList>
            <consortium name="Ensembl"/>
        </authorList>
    </citation>
    <scope>IDENTIFICATION</scope>
</reference>
<keyword evidence="5" id="KW-1185">Reference proteome</keyword>
<dbReference type="Proteomes" id="UP000005226">
    <property type="component" value="Chromosome 5"/>
</dbReference>
<dbReference type="Ensembl" id="ENSTRUT00000055856.2">
    <property type="protein sequence ID" value="ENSTRUP00000054278.2"/>
    <property type="gene ID" value="ENSTRUG00000016280.3"/>
</dbReference>